<dbReference type="RefSeq" id="WP_138109073.1">
    <property type="nucleotide sequence ID" value="NZ_VBUC01000028.1"/>
</dbReference>
<reference evidence="1 2" key="1">
    <citation type="submission" date="2019-05" db="EMBL/GenBank/DDBJ databases">
        <title>Arcobacter cibarius and Arcobacter thereius providing challenges in identification an antibiotic susceptibility and Quinolone resistance.</title>
        <authorList>
            <person name="Busch A."/>
            <person name="Hanel I."/>
            <person name="Hotzel H."/>
            <person name="Tomaso H."/>
        </authorList>
    </citation>
    <scope>NUCLEOTIDE SEQUENCE [LARGE SCALE GENOMIC DNA]</scope>
    <source>
        <strain evidence="1 2">16CS0831-2</strain>
    </source>
</reference>
<comment type="caution">
    <text evidence="1">The sequence shown here is derived from an EMBL/GenBank/DDBJ whole genome shotgun (WGS) entry which is preliminary data.</text>
</comment>
<dbReference type="Proteomes" id="UP000305417">
    <property type="component" value="Unassembled WGS sequence"/>
</dbReference>
<gene>
    <name evidence="1" type="ORF">FE247_09575</name>
</gene>
<accession>A0ABY2V2S4</accession>
<evidence type="ECO:0000313" key="1">
    <source>
        <dbReference type="EMBL" id="TLS96669.1"/>
    </source>
</evidence>
<protein>
    <submittedName>
        <fullName evidence="1">Uncharacterized protein</fullName>
    </submittedName>
</protein>
<evidence type="ECO:0000313" key="2">
    <source>
        <dbReference type="Proteomes" id="UP000305417"/>
    </source>
</evidence>
<name>A0ABY2V2S4_9BACT</name>
<sequence>MKKIAIFILIAYTFIWANTLTEKEISDWNSIGVEKMFIGNWKSQGIKTPSDAKKWIDAGENRGSISQWKNIKITDSNEVVKWKKTKLSFSSIQKALKENITPEVLEKWYKEGILYEETILYFNRKITNLEDAKKWKSFNIKNQQDFENLSRIDINSLSELEKWLDVGLSPSEIAKWKYYNVNNPEDVQKWINIGITLKNISQIQSWKQIGLNDVEEITKWKSIDFSPDNVKHYTNKGFSYETINSWLKVGVLPKEIEKFISFGIKTADEAKIWTTNGVYSVDTINYAKDELNINNPVELKEWFDLGFSTTRIKEWKKLGINTAYEANEWKKVEDEENINRWLKAGVNDPEEVKMWKSNKITHLEINLIKEGNLTIEKIKKWREQDNYPIYMIVNLEKGGFKEPQEYLPYKNMNYEHAIKLKEWSNIKPDKLIKSMSIANKIIGKEFYFKDKETFISSYEILNGVCEEIVDKQFFVEIDMSQNKNRCFVFIGTMLQRLDDKNVFGKISQKGIVNTYQNRAFYVENFSGEWLENTIKVGIIKGNGSYKYESNFGTRIIPQGEVLLLR</sequence>
<dbReference type="EMBL" id="VBUC01000028">
    <property type="protein sequence ID" value="TLS96669.1"/>
    <property type="molecule type" value="Genomic_DNA"/>
</dbReference>
<organism evidence="1 2">
    <name type="scientific">Aliarcobacter cibarius</name>
    <dbReference type="NCBI Taxonomy" id="255507"/>
    <lineage>
        <taxon>Bacteria</taxon>
        <taxon>Pseudomonadati</taxon>
        <taxon>Campylobacterota</taxon>
        <taxon>Epsilonproteobacteria</taxon>
        <taxon>Campylobacterales</taxon>
        <taxon>Arcobacteraceae</taxon>
        <taxon>Aliarcobacter</taxon>
    </lineage>
</organism>
<proteinExistence type="predicted"/>
<keyword evidence="2" id="KW-1185">Reference proteome</keyword>